<accession>A0AAV6V3L9</accession>
<proteinExistence type="predicted"/>
<dbReference type="AlphaFoldDB" id="A0AAV6V3L9"/>
<comment type="caution">
    <text evidence="1">The sequence shown here is derived from an EMBL/GenBank/DDBJ whole genome shotgun (WGS) entry which is preliminary data.</text>
</comment>
<sequence>MRIPLARWLPSGFPRKRPLDELVPLSSIKCTLDGYSQKKKEYNAQVTAEGKSQSFLKGKSSASMGFIIFCFI</sequence>
<dbReference type="EMBL" id="JAFNEN010000183">
    <property type="protein sequence ID" value="KAG8190466.1"/>
    <property type="molecule type" value="Genomic_DNA"/>
</dbReference>
<protein>
    <submittedName>
        <fullName evidence="1">Uncharacterized protein</fullName>
    </submittedName>
</protein>
<organism evidence="1 2">
    <name type="scientific">Oedothorax gibbosus</name>
    <dbReference type="NCBI Taxonomy" id="931172"/>
    <lineage>
        <taxon>Eukaryota</taxon>
        <taxon>Metazoa</taxon>
        <taxon>Ecdysozoa</taxon>
        <taxon>Arthropoda</taxon>
        <taxon>Chelicerata</taxon>
        <taxon>Arachnida</taxon>
        <taxon>Araneae</taxon>
        <taxon>Araneomorphae</taxon>
        <taxon>Entelegynae</taxon>
        <taxon>Araneoidea</taxon>
        <taxon>Linyphiidae</taxon>
        <taxon>Erigoninae</taxon>
        <taxon>Oedothorax</taxon>
    </lineage>
</organism>
<keyword evidence="2" id="KW-1185">Reference proteome</keyword>
<reference evidence="1 2" key="1">
    <citation type="journal article" date="2022" name="Nat. Ecol. Evol.">
        <title>A masculinizing supergene underlies an exaggerated male reproductive morph in a spider.</title>
        <authorList>
            <person name="Hendrickx F."/>
            <person name="De Corte Z."/>
            <person name="Sonet G."/>
            <person name="Van Belleghem S.M."/>
            <person name="Kostlbacher S."/>
            <person name="Vangestel C."/>
        </authorList>
    </citation>
    <scope>NUCLEOTIDE SEQUENCE [LARGE SCALE GENOMIC DNA]</scope>
    <source>
        <strain evidence="1">W744_W776</strain>
    </source>
</reference>
<gene>
    <name evidence="1" type="ORF">JTE90_016704</name>
</gene>
<evidence type="ECO:0000313" key="1">
    <source>
        <dbReference type="EMBL" id="KAG8190466.1"/>
    </source>
</evidence>
<evidence type="ECO:0000313" key="2">
    <source>
        <dbReference type="Proteomes" id="UP000827092"/>
    </source>
</evidence>
<name>A0AAV6V3L9_9ARAC</name>
<dbReference type="Proteomes" id="UP000827092">
    <property type="component" value="Unassembled WGS sequence"/>
</dbReference>